<organism evidence="3">
    <name type="scientific">bioreactor metagenome</name>
    <dbReference type="NCBI Taxonomy" id="1076179"/>
    <lineage>
        <taxon>unclassified sequences</taxon>
        <taxon>metagenomes</taxon>
        <taxon>ecological metagenomes</taxon>
    </lineage>
</organism>
<comment type="caution">
    <text evidence="3">The sequence shown here is derived from an EMBL/GenBank/DDBJ whole genome shotgun (WGS) entry which is preliminary data.</text>
</comment>
<proteinExistence type="predicted"/>
<protein>
    <recommendedName>
        <fullName evidence="2">TRAP C4-dicarboxylate transport system permease DctM subunit domain-containing protein</fullName>
    </recommendedName>
</protein>
<dbReference type="PANTHER" id="PTHR43849:SF2">
    <property type="entry name" value="BLL3936 PROTEIN"/>
    <property type="match status" value="1"/>
</dbReference>
<evidence type="ECO:0000313" key="3">
    <source>
        <dbReference type="EMBL" id="MPN51119.1"/>
    </source>
</evidence>
<name>A0A645IKX6_9ZZZZ</name>
<evidence type="ECO:0000259" key="2">
    <source>
        <dbReference type="Pfam" id="PF06808"/>
    </source>
</evidence>
<dbReference type="InterPro" id="IPR010656">
    <property type="entry name" value="DctM"/>
</dbReference>
<feature type="domain" description="TRAP C4-dicarboxylate transport system permease DctM subunit" evidence="2">
    <location>
        <begin position="2"/>
        <end position="68"/>
    </location>
</feature>
<reference evidence="3" key="1">
    <citation type="submission" date="2019-08" db="EMBL/GenBank/DDBJ databases">
        <authorList>
            <person name="Kucharzyk K."/>
            <person name="Murdoch R.W."/>
            <person name="Higgins S."/>
            <person name="Loffler F."/>
        </authorList>
    </citation>
    <scope>NUCLEOTIDE SEQUENCE</scope>
</reference>
<dbReference type="EMBL" id="VSSQ01115876">
    <property type="protein sequence ID" value="MPN51119.1"/>
    <property type="molecule type" value="Genomic_DNA"/>
</dbReference>
<dbReference type="Pfam" id="PF06808">
    <property type="entry name" value="DctM"/>
    <property type="match status" value="1"/>
</dbReference>
<keyword evidence="1" id="KW-0812">Transmembrane</keyword>
<feature type="transmembrane region" description="Helical" evidence="1">
    <location>
        <begin position="128"/>
        <end position="146"/>
    </location>
</feature>
<dbReference type="PANTHER" id="PTHR43849">
    <property type="entry name" value="BLL3936 PROTEIN"/>
    <property type="match status" value="1"/>
</dbReference>
<gene>
    <name evidence="3" type="ORF">SDC9_198761</name>
</gene>
<sequence length="154" mass="16237">MPMAAHMFCLIYACLSNITPPVAMSSYVAAGIANSDQTKTSLIAVRLGLVGFVIPFFFLNNPLLLIGSSPDVTTVQTIWAVTTAIIGTIAMVSGLEGWLLGRCNWVERIALLGFSLCLIDPGVGTDTIGFMGLAAVLAFQLFKLAAARKAKKAA</sequence>
<dbReference type="AlphaFoldDB" id="A0A645IKX6"/>
<feature type="transmembrane region" description="Helical" evidence="1">
    <location>
        <begin position="43"/>
        <end position="66"/>
    </location>
</feature>
<evidence type="ECO:0000256" key="1">
    <source>
        <dbReference type="SAM" id="Phobius"/>
    </source>
</evidence>
<feature type="transmembrane region" description="Helical" evidence="1">
    <location>
        <begin position="78"/>
        <end position="100"/>
    </location>
</feature>
<keyword evidence="1" id="KW-0472">Membrane</keyword>
<keyword evidence="1" id="KW-1133">Transmembrane helix</keyword>
<accession>A0A645IKX6</accession>